<feature type="signal peptide" evidence="5">
    <location>
        <begin position="1"/>
        <end position="16"/>
    </location>
</feature>
<dbReference type="InterPro" id="IPR029034">
    <property type="entry name" value="Cystine-knot_cytokine"/>
</dbReference>
<proteinExistence type="inferred from homology"/>
<evidence type="ECO:0000256" key="1">
    <source>
        <dbReference type="ARBA" id="ARBA00004613"/>
    </source>
</evidence>
<evidence type="ECO:0000256" key="5">
    <source>
        <dbReference type="SAM" id="SignalP"/>
    </source>
</evidence>
<dbReference type="Proteomes" id="UP001201812">
    <property type="component" value="Unassembled WGS sequence"/>
</dbReference>
<reference evidence="6" key="1">
    <citation type="submission" date="2022-01" db="EMBL/GenBank/DDBJ databases">
        <title>Genome Sequence Resource for Two Populations of Ditylenchus destructor, the Migratory Endoparasitic Phytonematode.</title>
        <authorList>
            <person name="Zhang H."/>
            <person name="Lin R."/>
            <person name="Xie B."/>
        </authorList>
    </citation>
    <scope>NUCLEOTIDE SEQUENCE</scope>
    <source>
        <strain evidence="6">BazhouSP</strain>
    </source>
</reference>
<dbReference type="GO" id="GO:0005576">
    <property type="term" value="C:extracellular region"/>
    <property type="evidence" value="ECO:0007669"/>
    <property type="project" value="UniProtKB-SubCell"/>
</dbReference>
<sequence length="239" mass="27938">MYMTVRVILLVHFIAAEVEFQAKDDYEDNRIKPLSFLMPSNAMVKLLRNLFHQQKTEPSMHQKCSLSDLNSNNHVKRTMFYMISDTEKSLWKASSNPFEKDNSHKQDNCAEWNSTAEDDLGLRESDPDILPDMPIERRSLCGFQYEDNINEKRLPRKIRECKCLCNAGRNKFLRNRFPNFRCEPLYYDVPVLSFDETCTNYTHNTEKIALACIPVFTSRSTVLSVHVTTELRQKPSIEI</sequence>
<dbReference type="EMBL" id="JAKKPZ010000002">
    <property type="protein sequence ID" value="KAI1726091.1"/>
    <property type="molecule type" value="Genomic_DNA"/>
</dbReference>
<accession>A0AAD4R6C4</accession>
<comment type="similarity">
    <text evidence="2">Belongs to the IL-17 family.</text>
</comment>
<gene>
    <name evidence="6" type="ORF">DdX_02786</name>
</gene>
<evidence type="ECO:0000313" key="7">
    <source>
        <dbReference type="Proteomes" id="UP001201812"/>
    </source>
</evidence>
<dbReference type="SUPFAM" id="SSF57501">
    <property type="entry name" value="Cystine-knot cytokines"/>
    <property type="match status" value="1"/>
</dbReference>
<dbReference type="InterPro" id="IPR010345">
    <property type="entry name" value="IL-17_fam"/>
</dbReference>
<feature type="chain" id="PRO_5042104317" evidence="5">
    <location>
        <begin position="17"/>
        <end position="239"/>
    </location>
</feature>
<organism evidence="6 7">
    <name type="scientific">Ditylenchus destructor</name>
    <dbReference type="NCBI Taxonomy" id="166010"/>
    <lineage>
        <taxon>Eukaryota</taxon>
        <taxon>Metazoa</taxon>
        <taxon>Ecdysozoa</taxon>
        <taxon>Nematoda</taxon>
        <taxon>Chromadorea</taxon>
        <taxon>Rhabditida</taxon>
        <taxon>Tylenchina</taxon>
        <taxon>Tylenchomorpha</taxon>
        <taxon>Sphaerularioidea</taxon>
        <taxon>Anguinidae</taxon>
        <taxon>Anguininae</taxon>
        <taxon>Ditylenchus</taxon>
    </lineage>
</organism>
<keyword evidence="7" id="KW-1185">Reference proteome</keyword>
<dbReference type="Gene3D" id="2.10.90.10">
    <property type="entry name" value="Cystine-knot cytokines"/>
    <property type="match status" value="1"/>
</dbReference>
<keyword evidence="4 5" id="KW-0732">Signal</keyword>
<comment type="subcellular location">
    <subcellularLocation>
        <location evidence="1">Secreted</location>
    </subcellularLocation>
</comment>
<evidence type="ECO:0000256" key="3">
    <source>
        <dbReference type="ARBA" id="ARBA00022525"/>
    </source>
</evidence>
<comment type="caution">
    <text evidence="6">The sequence shown here is derived from an EMBL/GenBank/DDBJ whole genome shotgun (WGS) entry which is preliminary data.</text>
</comment>
<evidence type="ECO:0000256" key="4">
    <source>
        <dbReference type="ARBA" id="ARBA00022729"/>
    </source>
</evidence>
<protein>
    <submittedName>
        <fullName evidence="6">Interleukin-17 domain-containing protein</fullName>
    </submittedName>
</protein>
<evidence type="ECO:0000256" key="2">
    <source>
        <dbReference type="ARBA" id="ARBA00007236"/>
    </source>
</evidence>
<evidence type="ECO:0000313" key="6">
    <source>
        <dbReference type="EMBL" id="KAI1726091.1"/>
    </source>
</evidence>
<dbReference type="AlphaFoldDB" id="A0AAD4R6C4"/>
<dbReference type="Pfam" id="PF06083">
    <property type="entry name" value="IL17"/>
    <property type="match status" value="1"/>
</dbReference>
<name>A0AAD4R6C4_9BILA</name>
<keyword evidence="3" id="KW-0964">Secreted</keyword>
<dbReference type="GO" id="GO:0005125">
    <property type="term" value="F:cytokine activity"/>
    <property type="evidence" value="ECO:0007669"/>
    <property type="project" value="InterPro"/>
</dbReference>